<organism evidence="2">
    <name type="scientific">Ostreococcus tauri</name>
    <name type="common">Marine green alga</name>
    <dbReference type="NCBI Taxonomy" id="70448"/>
    <lineage>
        <taxon>Eukaryota</taxon>
        <taxon>Viridiplantae</taxon>
        <taxon>Chlorophyta</taxon>
        <taxon>Mamiellophyceae</taxon>
        <taxon>Mamiellales</taxon>
        <taxon>Bathycoccaceae</taxon>
        <taxon>Ostreococcus</taxon>
    </lineage>
</organism>
<gene>
    <name evidence="2" type="ORF">BE221DRAFT_196602</name>
</gene>
<feature type="signal peptide" evidence="1">
    <location>
        <begin position="1"/>
        <end position="21"/>
    </location>
</feature>
<dbReference type="EMBL" id="KZ155840">
    <property type="protein sequence ID" value="OUS41714.1"/>
    <property type="molecule type" value="Genomic_DNA"/>
</dbReference>
<dbReference type="InterPro" id="IPR029063">
    <property type="entry name" value="SAM-dependent_MTases_sf"/>
</dbReference>
<accession>A0A1Y5I0Q4</accession>
<proteinExistence type="predicted"/>
<evidence type="ECO:0000256" key="1">
    <source>
        <dbReference type="SAM" id="SignalP"/>
    </source>
</evidence>
<reference evidence="2" key="1">
    <citation type="submission" date="2017-04" db="EMBL/GenBank/DDBJ databases">
        <title>Population genomics of picophytoplankton unveils novel chromosome hypervariability.</title>
        <authorList>
            <consortium name="DOE Joint Genome Institute"/>
            <person name="Blanc-Mathieu R."/>
            <person name="Krasovec M."/>
            <person name="Hebrard M."/>
            <person name="Yau S."/>
            <person name="Desgranges E."/>
            <person name="Martin J."/>
            <person name="Schackwitz W."/>
            <person name="Kuo A."/>
            <person name="Salin G."/>
            <person name="Donnadieu C."/>
            <person name="Desdevises Y."/>
            <person name="Sanchez-Ferandin S."/>
            <person name="Moreau H."/>
            <person name="Rivals E."/>
            <person name="Grigoriev I.V."/>
            <person name="Grimsley N."/>
            <person name="Eyre-Walker A."/>
            <person name="Piganeau G."/>
        </authorList>
    </citation>
    <scope>NUCLEOTIDE SEQUENCE [LARGE SCALE GENOMIC DNA]</scope>
    <source>
        <strain evidence="2">RCC 1115</strain>
    </source>
</reference>
<keyword evidence="1" id="KW-0732">Signal</keyword>
<feature type="chain" id="PRO_5013142277" description="S-adenosyl-L-methionine-dependent methyltransferase" evidence="1">
    <location>
        <begin position="22"/>
        <end position="321"/>
    </location>
</feature>
<dbReference type="InterPro" id="IPR004951">
    <property type="entry name" value="DUF268_CAE_spp"/>
</dbReference>
<dbReference type="SUPFAM" id="SSF53335">
    <property type="entry name" value="S-adenosyl-L-methionine-dependent methyltransferases"/>
    <property type="match status" value="1"/>
</dbReference>
<sequence length="321" mass="35664">MRFAIACVFLGLCLRAPFCRGAPSLLWRNVFGEFSYLTKLSQVCGDLCRVHAGDFSDGIFFRQRSVDVDCHAIFSDSVFIAQGHGRVEPPRDIPVSLLDDFTLDGAIPVTRRYFNQKYLASNAKTSTWTCELVSSWTKLASEGRLEGTYGTAETNHLRNALKHARGVRGGRVLVIGSENPWVEACVLEAGASRVVTLEYGKIISQHPSVATLTPSEFKNDYLRGKLGLFDAIVTFSSVEHSGLGRYGDALNPWGDVLEIARSHCVCKPGGSLVVAVMYGSDELQYNAHRVYGELRWPYLASNWVQIHRESKGEQRVHVFVK</sequence>
<dbReference type="Pfam" id="PF03269">
    <property type="entry name" value="DUF268"/>
    <property type="match status" value="1"/>
</dbReference>
<evidence type="ECO:0000313" key="2">
    <source>
        <dbReference type="EMBL" id="OUS41714.1"/>
    </source>
</evidence>
<dbReference type="AlphaFoldDB" id="A0A1Y5I0Q4"/>
<dbReference type="Proteomes" id="UP000195557">
    <property type="component" value="Unassembled WGS sequence"/>
</dbReference>
<name>A0A1Y5I0Q4_OSTTA</name>
<protein>
    <recommendedName>
        <fullName evidence="3">S-adenosyl-L-methionine-dependent methyltransferase</fullName>
    </recommendedName>
</protein>
<evidence type="ECO:0008006" key="3">
    <source>
        <dbReference type="Google" id="ProtNLM"/>
    </source>
</evidence>